<dbReference type="InterPro" id="IPR036615">
    <property type="entry name" value="Mur_ligase_C_dom_sf"/>
</dbReference>
<dbReference type="Pfam" id="PF01225">
    <property type="entry name" value="Mur_ligase"/>
    <property type="match status" value="1"/>
</dbReference>
<feature type="domain" description="Mur ligase N-terminal catalytic" evidence="12">
    <location>
        <begin position="26"/>
        <end position="113"/>
    </location>
</feature>
<dbReference type="InterPro" id="IPR051046">
    <property type="entry name" value="MurCDEF_CellWall_CoF430Synth"/>
</dbReference>
<dbReference type="HAMAP" id="MF_02019">
    <property type="entry name" value="MurF"/>
    <property type="match status" value="1"/>
</dbReference>
<accession>A0AAW5C0Q1</accession>
<feature type="binding site" evidence="10">
    <location>
        <begin position="131"/>
        <end position="137"/>
    </location>
    <ligand>
        <name>ATP</name>
        <dbReference type="ChEBI" id="CHEBI:30616"/>
    </ligand>
</feature>
<dbReference type="InterPro" id="IPR013221">
    <property type="entry name" value="Mur_ligase_cen"/>
</dbReference>
<keyword evidence="1 10" id="KW-0963">Cytoplasm</keyword>
<comment type="similarity">
    <text evidence="10">Belongs to the MurCDEF family. MurF subfamily.</text>
</comment>
<comment type="function">
    <text evidence="10 11">Involved in cell wall formation. Catalyzes the final step in the synthesis of UDP-N-acetylmuramoyl-pentapeptide, the precursor of murein.</text>
</comment>
<dbReference type="PANTHER" id="PTHR43024">
    <property type="entry name" value="UDP-N-ACETYLMURAMOYL-TRIPEPTIDE--D-ALANYL-D-ALANINE LIGASE"/>
    <property type="match status" value="1"/>
</dbReference>
<keyword evidence="6 10" id="KW-0133">Cell shape</keyword>
<dbReference type="GO" id="GO:0051301">
    <property type="term" value="P:cell division"/>
    <property type="evidence" value="ECO:0007669"/>
    <property type="project" value="UniProtKB-KW"/>
</dbReference>
<proteinExistence type="inferred from homology"/>
<evidence type="ECO:0000256" key="11">
    <source>
        <dbReference type="RuleBase" id="RU004136"/>
    </source>
</evidence>
<dbReference type="NCBIfam" id="TIGR01143">
    <property type="entry name" value="murF"/>
    <property type="match status" value="1"/>
</dbReference>
<keyword evidence="3 10" id="KW-0132">Cell division</keyword>
<dbReference type="InterPro" id="IPR005863">
    <property type="entry name" value="UDP-N-AcMur_synth"/>
</dbReference>
<protein>
    <recommendedName>
        <fullName evidence="10 11">UDP-N-acetylmuramoyl-tripeptide--D-alanyl-D-alanine ligase</fullName>
        <ecNumber evidence="10 11">6.3.2.10</ecNumber>
    </recommendedName>
    <alternativeName>
        <fullName evidence="10">D-alanyl-D-alanine-adding enzyme</fullName>
    </alternativeName>
</protein>
<comment type="caution">
    <text evidence="15">The sequence shown here is derived from an EMBL/GenBank/DDBJ whole genome shotgun (WGS) entry which is preliminary data.</text>
</comment>
<dbReference type="EMBL" id="JAAITT010000022">
    <property type="protein sequence ID" value="NSJ50172.1"/>
    <property type="molecule type" value="Genomic_DNA"/>
</dbReference>
<evidence type="ECO:0000256" key="10">
    <source>
        <dbReference type="HAMAP-Rule" id="MF_02019"/>
    </source>
</evidence>
<dbReference type="EMBL" id="JAKNGE010000027">
    <property type="protein sequence ID" value="MCG4747662.1"/>
    <property type="molecule type" value="Genomic_DNA"/>
</dbReference>
<evidence type="ECO:0000256" key="7">
    <source>
        <dbReference type="ARBA" id="ARBA00022984"/>
    </source>
</evidence>
<dbReference type="Gene3D" id="3.40.1390.10">
    <property type="entry name" value="MurE/MurF, N-terminal domain"/>
    <property type="match status" value="1"/>
</dbReference>
<dbReference type="GO" id="GO:0047480">
    <property type="term" value="F:UDP-N-acetylmuramoyl-tripeptide-D-alanyl-D-alanine ligase activity"/>
    <property type="evidence" value="ECO:0007669"/>
    <property type="project" value="UniProtKB-UniRule"/>
</dbReference>
<dbReference type="Proteomes" id="UP001299608">
    <property type="component" value="Unassembled WGS sequence"/>
</dbReference>
<dbReference type="GO" id="GO:0005737">
    <property type="term" value="C:cytoplasm"/>
    <property type="evidence" value="ECO:0007669"/>
    <property type="project" value="UniProtKB-SubCell"/>
</dbReference>
<evidence type="ECO:0000256" key="6">
    <source>
        <dbReference type="ARBA" id="ARBA00022960"/>
    </source>
</evidence>
<organism evidence="15 18">
    <name type="scientific">Enterocloster aldenensis</name>
    <dbReference type="NCBI Taxonomy" id="358742"/>
    <lineage>
        <taxon>Bacteria</taxon>
        <taxon>Bacillati</taxon>
        <taxon>Bacillota</taxon>
        <taxon>Clostridia</taxon>
        <taxon>Lachnospirales</taxon>
        <taxon>Lachnospiraceae</taxon>
        <taxon>Enterocloster</taxon>
    </lineage>
</organism>
<dbReference type="Gene3D" id="3.90.190.20">
    <property type="entry name" value="Mur ligase, C-terminal domain"/>
    <property type="match status" value="1"/>
</dbReference>
<evidence type="ECO:0000256" key="8">
    <source>
        <dbReference type="ARBA" id="ARBA00023306"/>
    </source>
</evidence>
<evidence type="ECO:0000256" key="4">
    <source>
        <dbReference type="ARBA" id="ARBA00022741"/>
    </source>
</evidence>
<dbReference type="InterPro" id="IPR004101">
    <property type="entry name" value="Mur_ligase_C"/>
</dbReference>
<evidence type="ECO:0000313" key="16">
    <source>
        <dbReference type="EMBL" id="NSJ50172.1"/>
    </source>
</evidence>
<gene>
    <name evidence="10" type="primary">murF</name>
    <name evidence="16" type="ORF">G5B36_15885</name>
    <name evidence="15" type="ORF">L0N08_19720</name>
</gene>
<comment type="catalytic activity">
    <reaction evidence="10 11">
        <text>D-alanyl-D-alanine + UDP-N-acetyl-alpha-D-muramoyl-L-alanyl-gamma-D-glutamyl-meso-2,6-diaminopimelate + ATP = UDP-N-acetyl-alpha-D-muramoyl-L-alanyl-gamma-D-glutamyl-meso-2,6-diaminopimeloyl-D-alanyl-D-alanine + ADP + phosphate + H(+)</text>
        <dbReference type="Rhea" id="RHEA:28374"/>
        <dbReference type="ChEBI" id="CHEBI:15378"/>
        <dbReference type="ChEBI" id="CHEBI:30616"/>
        <dbReference type="ChEBI" id="CHEBI:43474"/>
        <dbReference type="ChEBI" id="CHEBI:57822"/>
        <dbReference type="ChEBI" id="CHEBI:61386"/>
        <dbReference type="ChEBI" id="CHEBI:83905"/>
        <dbReference type="ChEBI" id="CHEBI:456216"/>
        <dbReference type="EC" id="6.3.2.10"/>
    </reaction>
</comment>
<evidence type="ECO:0000259" key="13">
    <source>
        <dbReference type="Pfam" id="PF02875"/>
    </source>
</evidence>
<evidence type="ECO:0000256" key="1">
    <source>
        <dbReference type="ARBA" id="ARBA00022490"/>
    </source>
</evidence>
<dbReference type="SUPFAM" id="SSF53244">
    <property type="entry name" value="MurD-like peptide ligases, peptide-binding domain"/>
    <property type="match status" value="1"/>
</dbReference>
<dbReference type="GO" id="GO:0005524">
    <property type="term" value="F:ATP binding"/>
    <property type="evidence" value="ECO:0007669"/>
    <property type="project" value="UniProtKB-UniRule"/>
</dbReference>
<evidence type="ECO:0000259" key="12">
    <source>
        <dbReference type="Pfam" id="PF01225"/>
    </source>
</evidence>
<dbReference type="GO" id="GO:0071555">
    <property type="term" value="P:cell wall organization"/>
    <property type="evidence" value="ECO:0007669"/>
    <property type="project" value="UniProtKB-KW"/>
</dbReference>
<feature type="domain" description="Mur ligase C-terminal" evidence="13">
    <location>
        <begin position="337"/>
        <end position="464"/>
    </location>
</feature>
<evidence type="ECO:0000256" key="9">
    <source>
        <dbReference type="ARBA" id="ARBA00023316"/>
    </source>
</evidence>
<keyword evidence="5 10" id="KW-0067">ATP-binding</keyword>
<keyword evidence="4 10" id="KW-0547">Nucleotide-binding</keyword>
<dbReference type="GO" id="GO:0009252">
    <property type="term" value="P:peptidoglycan biosynthetic process"/>
    <property type="evidence" value="ECO:0007669"/>
    <property type="project" value="UniProtKB-UniRule"/>
</dbReference>
<keyword evidence="17" id="KW-1185">Reference proteome</keyword>
<dbReference type="InterPro" id="IPR035911">
    <property type="entry name" value="MurE/MurF_N"/>
</dbReference>
<evidence type="ECO:0000256" key="3">
    <source>
        <dbReference type="ARBA" id="ARBA00022618"/>
    </source>
</evidence>
<dbReference type="Pfam" id="PF08245">
    <property type="entry name" value="Mur_ligase_M"/>
    <property type="match status" value="1"/>
</dbReference>
<keyword evidence="9 10" id="KW-0961">Cell wall biogenesis/degradation</keyword>
<evidence type="ECO:0000313" key="18">
    <source>
        <dbReference type="Proteomes" id="UP001299608"/>
    </source>
</evidence>
<dbReference type="Pfam" id="PF02875">
    <property type="entry name" value="Mur_ligase_C"/>
    <property type="match status" value="1"/>
</dbReference>
<comment type="subcellular location">
    <subcellularLocation>
        <location evidence="10 11">Cytoplasm</location>
    </subcellularLocation>
</comment>
<feature type="domain" description="Mur ligase central" evidence="14">
    <location>
        <begin position="129"/>
        <end position="315"/>
    </location>
</feature>
<dbReference type="Proteomes" id="UP000669239">
    <property type="component" value="Unassembled WGS sequence"/>
</dbReference>
<evidence type="ECO:0000313" key="17">
    <source>
        <dbReference type="Proteomes" id="UP000669239"/>
    </source>
</evidence>
<evidence type="ECO:0000259" key="14">
    <source>
        <dbReference type="Pfam" id="PF08245"/>
    </source>
</evidence>
<keyword evidence="7 10" id="KW-0573">Peptidoglycan synthesis</keyword>
<name>A0AAW5C0Q1_9FIRM</name>
<dbReference type="SUPFAM" id="SSF63418">
    <property type="entry name" value="MurE/MurF N-terminal domain"/>
    <property type="match status" value="1"/>
</dbReference>
<keyword evidence="8 10" id="KW-0131">Cell cycle</keyword>
<dbReference type="InterPro" id="IPR036565">
    <property type="entry name" value="Mur-like_cat_sf"/>
</dbReference>
<sequence length="485" mass="52160">MDGFTCRDLVLATGGTLLMGKEDTPIRHISLDSRKMEGEDLFVPIIGENVDAHGFLCQAIGNGAAAVFTSRHRRPEEVRADILKQCGEDVSRMEAAMSAAWIGVEDTRQALQDFGIYCRGRQKLPLVGITGSVGKTTTREMVAAALSAGFTVYKTPGNSNSQVGVPITIAAIPKQAQIGVIELGMSEPGEMTKIARIARVDCAVMTNIGVTHIEQLGSVDNILKEKLHIQDGMAEDGSLILNGDDRLLKSVTPMGNRRKILYGMTDGCQYRGEDLHLVNGYPVFTAVHGNERVTVRLRVMGSHMVSNALAALAVAHEYGIPMEAAAAKLEEFEGFKGRQQIFTLKGGITVIDDSYNASPVSMKAGLEVLGSMEPEGKGRKIAILADMKELGPDAPRFHREIGEYIAGHPVDQVVLFGGLAAEIGHGLGASASPVPVVSCEELEQVGQWLYENLKQGDCVLFKGSNSMKLSQAVRGLEEWKGREGS</sequence>
<evidence type="ECO:0000256" key="2">
    <source>
        <dbReference type="ARBA" id="ARBA00022598"/>
    </source>
</evidence>
<dbReference type="EC" id="6.3.2.10" evidence="10 11"/>
<reference evidence="16 17" key="1">
    <citation type="journal article" date="2020" name="Cell Host Microbe">
        <title>Functional and Genomic Variation between Human-Derived Isolates of Lachnospiraceae Reveals Inter- and Intra-Species Diversity.</title>
        <authorList>
            <person name="Sorbara M.T."/>
            <person name="Littmann E.R."/>
            <person name="Fontana E."/>
            <person name="Moody T.U."/>
            <person name="Kohout C.E."/>
            <person name="Gjonbalaj M."/>
            <person name="Eaton V."/>
            <person name="Seok R."/>
            <person name="Leiner I.M."/>
            <person name="Pamer E.G."/>
        </authorList>
    </citation>
    <scope>NUCLEOTIDE SEQUENCE [LARGE SCALE GENOMIC DNA]</scope>
    <source>
        <strain evidence="16 17">MSK.1.17</strain>
    </source>
</reference>
<dbReference type="GO" id="GO:0008360">
    <property type="term" value="P:regulation of cell shape"/>
    <property type="evidence" value="ECO:0007669"/>
    <property type="project" value="UniProtKB-KW"/>
</dbReference>
<keyword evidence="2 10" id="KW-0436">Ligase</keyword>
<evidence type="ECO:0000313" key="15">
    <source>
        <dbReference type="EMBL" id="MCG4747662.1"/>
    </source>
</evidence>
<dbReference type="AlphaFoldDB" id="A0AAW5C0Q1"/>
<dbReference type="SUPFAM" id="SSF53623">
    <property type="entry name" value="MurD-like peptide ligases, catalytic domain"/>
    <property type="match status" value="1"/>
</dbReference>
<comment type="pathway">
    <text evidence="10 11">Cell wall biogenesis; peptidoglycan biosynthesis.</text>
</comment>
<evidence type="ECO:0000256" key="5">
    <source>
        <dbReference type="ARBA" id="ARBA00022840"/>
    </source>
</evidence>
<reference evidence="15" key="3">
    <citation type="submission" date="2022-01" db="EMBL/GenBank/DDBJ databases">
        <title>Collection of gut derived symbiotic bacterial strains cultured from healthy donors.</title>
        <authorList>
            <person name="Lin H."/>
            <person name="Kohout C."/>
            <person name="Waligurski E."/>
            <person name="Pamer E.G."/>
        </authorList>
    </citation>
    <scope>NUCLEOTIDE SEQUENCE</scope>
    <source>
        <strain evidence="15">DFI.6.55</strain>
    </source>
</reference>
<dbReference type="PANTHER" id="PTHR43024:SF1">
    <property type="entry name" value="UDP-N-ACETYLMURAMOYL-TRIPEPTIDE--D-ALANYL-D-ALANINE LIGASE"/>
    <property type="match status" value="1"/>
</dbReference>
<dbReference type="RefSeq" id="WP_165642414.1">
    <property type="nucleotide sequence ID" value="NZ_CAXTHN010000004.1"/>
</dbReference>
<dbReference type="InterPro" id="IPR000713">
    <property type="entry name" value="Mur_ligase_N"/>
</dbReference>
<dbReference type="Gene3D" id="3.40.1190.10">
    <property type="entry name" value="Mur-like, catalytic domain"/>
    <property type="match status" value="1"/>
</dbReference>
<reference evidence="16" key="2">
    <citation type="submission" date="2020-02" db="EMBL/GenBank/DDBJ databases">
        <authorList>
            <person name="Littmann E."/>
            <person name="Sorbara M."/>
        </authorList>
    </citation>
    <scope>NUCLEOTIDE SEQUENCE</scope>
    <source>
        <strain evidence="16">MSK.1.17</strain>
    </source>
</reference>